<dbReference type="InterPro" id="IPR002549">
    <property type="entry name" value="AI-2E-like"/>
</dbReference>
<dbReference type="Proteomes" id="UP000186914">
    <property type="component" value="Unassembled WGS sequence"/>
</dbReference>
<sequence length="365" mass="39271">MQLPETRSRAGWWVLALVLLSSLLFVAYSIVGTLVLGLFIYYGSRPVYRRVSGRVSSRNISAGATLLLVSLPALLLVAYTVAVGIRELSAFTGTGIETYYAQLVPGSNNVPNVLSNPQKLLGSNLGQFRGELTTAIQSLGAVARGLLHFFLAVTLAFFALRDDDRLADWFRDEVGEDSALVAYLSAVDSDLATVYFGNVLTVLLVGVVATVVYNGFASVAPSGISFPIPTLLALLTGLATFVPIVVGKLVYVPVTAYLGWQVFQTNPRLFWFPLAFFLVSLAVLDLLPQMVVRPYISGRTTHTGLVMFAYVLGGILFGWYGIFLGPLVLVLVTQFAGLAFGDLVRGEKVTAQSSLSIGSDPSKKQ</sequence>
<feature type="transmembrane region" description="Helical" evidence="6">
    <location>
        <begin position="141"/>
        <end position="160"/>
    </location>
</feature>
<evidence type="ECO:0000256" key="4">
    <source>
        <dbReference type="ARBA" id="ARBA00022989"/>
    </source>
</evidence>
<evidence type="ECO:0000313" key="7">
    <source>
        <dbReference type="EMBL" id="SIR14035.1"/>
    </source>
</evidence>
<gene>
    <name evidence="7" type="ORF">SAMN05421858_1570</name>
</gene>
<organism evidence="7 8">
    <name type="scientific">Haladaptatus litoreus</name>
    <dbReference type="NCBI Taxonomy" id="553468"/>
    <lineage>
        <taxon>Archaea</taxon>
        <taxon>Methanobacteriati</taxon>
        <taxon>Methanobacteriota</taxon>
        <taxon>Stenosarchaea group</taxon>
        <taxon>Halobacteria</taxon>
        <taxon>Halobacteriales</taxon>
        <taxon>Haladaptataceae</taxon>
        <taxon>Haladaptatus</taxon>
    </lineage>
</organism>
<evidence type="ECO:0000256" key="3">
    <source>
        <dbReference type="ARBA" id="ARBA00022692"/>
    </source>
</evidence>
<evidence type="ECO:0000256" key="1">
    <source>
        <dbReference type="ARBA" id="ARBA00004141"/>
    </source>
</evidence>
<keyword evidence="5 6" id="KW-0472">Membrane</keyword>
<comment type="similarity">
    <text evidence="2">Belongs to the autoinducer-2 exporter (AI-2E) (TC 2.A.86) family.</text>
</comment>
<dbReference type="AlphaFoldDB" id="A0A1N6YHE4"/>
<keyword evidence="3 6" id="KW-0812">Transmembrane</keyword>
<dbReference type="Pfam" id="PF01594">
    <property type="entry name" value="AI-2E_transport"/>
    <property type="match status" value="1"/>
</dbReference>
<name>A0A1N6YHE4_9EURY</name>
<feature type="transmembrane region" description="Helical" evidence="6">
    <location>
        <begin position="194"/>
        <end position="216"/>
    </location>
</feature>
<keyword evidence="8" id="KW-1185">Reference proteome</keyword>
<dbReference type="GO" id="GO:0016020">
    <property type="term" value="C:membrane"/>
    <property type="evidence" value="ECO:0007669"/>
    <property type="project" value="UniProtKB-SubCell"/>
</dbReference>
<evidence type="ECO:0000313" key="8">
    <source>
        <dbReference type="Proteomes" id="UP000186914"/>
    </source>
</evidence>
<evidence type="ECO:0000256" key="5">
    <source>
        <dbReference type="ARBA" id="ARBA00023136"/>
    </source>
</evidence>
<reference evidence="8" key="1">
    <citation type="submission" date="2017-01" db="EMBL/GenBank/DDBJ databases">
        <authorList>
            <person name="Varghese N."/>
            <person name="Submissions S."/>
        </authorList>
    </citation>
    <scope>NUCLEOTIDE SEQUENCE [LARGE SCALE GENOMIC DNA]</scope>
    <source>
        <strain evidence="8">CGMCC 1.7737</strain>
    </source>
</reference>
<feature type="transmembrane region" description="Helical" evidence="6">
    <location>
        <begin position="62"/>
        <end position="82"/>
    </location>
</feature>
<protein>
    <submittedName>
        <fullName evidence="7">Predicted PurR-regulated permease PerM</fullName>
    </submittedName>
</protein>
<feature type="transmembrane region" description="Helical" evidence="6">
    <location>
        <begin position="12"/>
        <end position="42"/>
    </location>
</feature>
<dbReference type="EMBL" id="FTNO01000001">
    <property type="protein sequence ID" value="SIR14035.1"/>
    <property type="molecule type" value="Genomic_DNA"/>
</dbReference>
<feature type="transmembrane region" description="Helical" evidence="6">
    <location>
        <begin position="304"/>
        <end position="322"/>
    </location>
</feature>
<dbReference type="OrthoDB" id="282734at2157"/>
<comment type="subcellular location">
    <subcellularLocation>
        <location evidence="1">Membrane</location>
        <topology evidence="1">Multi-pass membrane protein</topology>
    </subcellularLocation>
</comment>
<dbReference type="RefSeq" id="WP_076429415.1">
    <property type="nucleotide sequence ID" value="NZ_FTNO01000001.1"/>
</dbReference>
<feature type="transmembrane region" description="Helical" evidence="6">
    <location>
        <begin position="270"/>
        <end position="292"/>
    </location>
</feature>
<accession>A0A1N6YHE4</accession>
<feature type="transmembrane region" description="Helical" evidence="6">
    <location>
        <begin position="228"/>
        <end position="250"/>
    </location>
</feature>
<proteinExistence type="inferred from homology"/>
<evidence type="ECO:0000256" key="6">
    <source>
        <dbReference type="SAM" id="Phobius"/>
    </source>
</evidence>
<keyword evidence="4 6" id="KW-1133">Transmembrane helix</keyword>
<evidence type="ECO:0000256" key="2">
    <source>
        <dbReference type="ARBA" id="ARBA00009773"/>
    </source>
</evidence>